<dbReference type="Gene3D" id="1.10.150.310">
    <property type="entry name" value="Tex RuvX-like domain-like"/>
    <property type="match status" value="1"/>
</dbReference>
<keyword evidence="2" id="KW-0472">Membrane</keyword>
<dbReference type="GO" id="GO:0015628">
    <property type="term" value="P:protein secretion by the type II secretion system"/>
    <property type="evidence" value="ECO:0007669"/>
    <property type="project" value="TreeGrafter"/>
</dbReference>
<organism evidence="4 5">
    <name type="scientific">Romboutsia lituseburensis DSM 797</name>
    <dbReference type="NCBI Taxonomy" id="1121325"/>
    <lineage>
        <taxon>Bacteria</taxon>
        <taxon>Bacillati</taxon>
        <taxon>Bacillota</taxon>
        <taxon>Clostridia</taxon>
        <taxon>Peptostreptococcales</taxon>
        <taxon>Peptostreptococcaceae</taxon>
        <taxon>Romboutsia</taxon>
    </lineage>
</organism>
<evidence type="ECO:0000313" key="5">
    <source>
        <dbReference type="Proteomes" id="UP000199068"/>
    </source>
</evidence>
<dbReference type="Pfam" id="PF12836">
    <property type="entry name" value="HHH_3"/>
    <property type="match status" value="1"/>
</dbReference>
<proteinExistence type="predicted"/>
<dbReference type="PANTHER" id="PTHR21180">
    <property type="entry name" value="ENDONUCLEASE/EXONUCLEASE/PHOSPHATASE FAMILY DOMAIN-CONTAINING PROTEIN 1"/>
    <property type="match status" value="1"/>
</dbReference>
<dbReference type="EMBL" id="FNGW01000004">
    <property type="protein sequence ID" value="SDL90920.1"/>
    <property type="molecule type" value="Genomic_DNA"/>
</dbReference>
<dbReference type="PANTHER" id="PTHR21180:SF32">
    <property type="entry name" value="ENDONUCLEASE_EXONUCLEASE_PHOSPHATASE FAMILY DOMAIN-CONTAINING PROTEIN 1"/>
    <property type="match status" value="1"/>
</dbReference>
<keyword evidence="5" id="KW-1185">Reference proteome</keyword>
<keyword evidence="1" id="KW-0175">Coiled coil</keyword>
<dbReference type="Pfam" id="PF10531">
    <property type="entry name" value="SLBB"/>
    <property type="match status" value="1"/>
</dbReference>
<evidence type="ECO:0000259" key="3">
    <source>
        <dbReference type="SMART" id="SM00278"/>
    </source>
</evidence>
<dbReference type="InterPro" id="IPR051675">
    <property type="entry name" value="Endo/Exo/Phosphatase_dom_1"/>
</dbReference>
<feature type="transmembrane region" description="Helical" evidence="2">
    <location>
        <begin position="7"/>
        <end position="24"/>
    </location>
</feature>
<sequence length="217" mass="24177">MKAIVNVGIVVVIIIVATIGIFFSKNLDIDENVNVVSESKQEKIQYVESNNDKLEEEKESDKNNKKVNQNIIKEVTIFISGEVNNPGVVTINSDKRLADAVNKLGGFTQDADLNKINLAMKIEDEKHYIIPKIGENIETSNDDNNLDIKGEENNLVNINEADIKELDSLPGVGEATATKIINHREENGKFKAIEEIKNVNGIGDKKYENIKDMITIK</sequence>
<dbReference type="InterPro" id="IPR003583">
    <property type="entry name" value="Hlx-hairpin-Hlx_DNA-bd_motif"/>
</dbReference>
<dbReference type="SMART" id="SM00278">
    <property type="entry name" value="HhH1"/>
    <property type="match status" value="2"/>
</dbReference>
<feature type="domain" description="Helix-hairpin-helix DNA-binding motif class 1" evidence="3">
    <location>
        <begin position="164"/>
        <end position="183"/>
    </location>
</feature>
<accession>A0A1G9NX12</accession>
<dbReference type="InterPro" id="IPR004509">
    <property type="entry name" value="Competence_ComEA_HhH"/>
</dbReference>
<evidence type="ECO:0000256" key="2">
    <source>
        <dbReference type="SAM" id="Phobius"/>
    </source>
</evidence>
<name>A0A1G9NX12_9FIRM</name>
<dbReference type="Gene3D" id="3.10.560.10">
    <property type="entry name" value="Outer membrane lipoprotein wza domain like"/>
    <property type="match status" value="1"/>
</dbReference>
<dbReference type="Proteomes" id="UP000199068">
    <property type="component" value="Unassembled WGS sequence"/>
</dbReference>
<protein>
    <submittedName>
        <fullName evidence="4">Competence protein ComEA</fullName>
    </submittedName>
</protein>
<gene>
    <name evidence="4" type="ORF">SAMN04515677_104118</name>
</gene>
<dbReference type="InterPro" id="IPR019554">
    <property type="entry name" value="Soluble_ligand-bd"/>
</dbReference>
<evidence type="ECO:0000313" key="4">
    <source>
        <dbReference type="EMBL" id="SDL90920.1"/>
    </source>
</evidence>
<dbReference type="GO" id="GO:0006281">
    <property type="term" value="P:DNA repair"/>
    <property type="evidence" value="ECO:0007669"/>
    <property type="project" value="InterPro"/>
</dbReference>
<dbReference type="GO" id="GO:0015627">
    <property type="term" value="C:type II protein secretion system complex"/>
    <property type="evidence" value="ECO:0007669"/>
    <property type="project" value="TreeGrafter"/>
</dbReference>
<dbReference type="RefSeq" id="WP_242872412.1">
    <property type="nucleotide sequence ID" value="NZ_FNGW01000004.1"/>
</dbReference>
<dbReference type="InterPro" id="IPR010994">
    <property type="entry name" value="RuvA_2-like"/>
</dbReference>
<feature type="coiled-coil region" evidence="1">
    <location>
        <begin position="37"/>
        <end position="64"/>
    </location>
</feature>
<dbReference type="NCBIfam" id="TIGR00426">
    <property type="entry name" value="competence protein ComEA helix-hairpin-helix repeat region"/>
    <property type="match status" value="1"/>
</dbReference>
<evidence type="ECO:0000256" key="1">
    <source>
        <dbReference type="SAM" id="Coils"/>
    </source>
</evidence>
<dbReference type="STRING" id="1121325.SAMN04515677_104118"/>
<keyword evidence="2" id="KW-0812">Transmembrane</keyword>
<dbReference type="SUPFAM" id="SSF47781">
    <property type="entry name" value="RuvA domain 2-like"/>
    <property type="match status" value="1"/>
</dbReference>
<dbReference type="AlphaFoldDB" id="A0A1G9NX12"/>
<keyword evidence="2" id="KW-1133">Transmembrane helix</keyword>
<feature type="domain" description="Helix-hairpin-helix DNA-binding motif class 1" evidence="3">
    <location>
        <begin position="194"/>
        <end position="213"/>
    </location>
</feature>
<dbReference type="GO" id="GO:0003677">
    <property type="term" value="F:DNA binding"/>
    <property type="evidence" value="ECO:0007669"/>
    <property type="project" value="InterPro"/>
</dbReference>
<reference evidence="4 5" key="1">
    <citation type="submission" date="2016-10" db="EMBL/GenBank/DDBJ databases">
        <authorList>
            <person name="de Groot N.N."/>
        </authorList>
    </citation>
    <scope>NUCLEOTIDE SEQUENCE [LARGE SCALE GENOMIC DNA]</scope>
    <source>
        <strain evidence="4 5">DSM 797</strain>
    </source>
</reference>